<protein>
    <recommendedName>
        <fullName evidence="4">HTH tetR-type domain-containing protein</fullName>
    </recommendedName>
</protein>
<accession>A0A0R1KW04</accession>
<evidence type="ECO:0000256" key="2">
    <source>
        <dbReference type="PROSITE-ProRule" id="PRU00335"/>
    </source>
</evidence>
<reference evidence="5 6" key="1">
    <citation type="journal article" date="2015" name="Genome Announc.">
        <title>Expanding the biotechnology potential of lactobacilli through comparative genomics of 213 strains and associated genera.</title>
        <authorList>
            <person name="Sun Z."/>
            <person name="Harris H.M."/>
            <person name="McCann A."/>
            <person name="Guo C."/>
            <person name="Argimon S."/>
            <person name="Zhang W."/>
            <person name="Yang X."/>
            <person name="Jeffery I.B."/>
            <person name="Cooney J.C."/>
            <person name="Kagawa T.F."/>
            <person name="Liu W."/>
            <person name="Song Y."/>
            <person name="Salvetti E."/>
            <person name="Wrobel A."/>
            <person name="Rasinkangas P."/>
            <person name="Parkhill J."/>
            <person name="Rea M.C."/>
            <person name="O'Sullivan O."/>
            <person name="Ritari J."/>
            <person name="Douillard F.P."/>
            <person name="Paul Ross R."/>
            <person name="Yang R."/>
            <person name="Briner A.E."/>
            <person name="Felis G.E."/>
            <person name="de Vos W.M."/>
            <person name="Barrangou R."/>
            <person name="Klaenhammer T.R."/>
            <person name="Caufield P.W."/>
            <person name="Cui Y."/>
            <person name="Zhang H."/>
            <person name="O'Toole P.W."/>
        </authorList>
    </citation>
    <scope>NUCLEOTIDE SEQUENCE [LARGE SCALE GENOMIC DNA]</scope>
    <source>
        <strain evidence="5 6">DSM 19674</strain>
    </source>
</reference>
<feature type="DNA-binding region" description="H-T-H motif" evidence="2">
    <location>
        <begin position="43"/>
        <end position="62"/>
    </location>
</feature>
<dbReference type="EMBL" id="AZDY01000037">
    <property type="protein sequence ID" value="KRK83303.1"/>
    <property type="molecule type" value="Genomic_DNA"/>
</dbReference>
<dbReference type="SUPFAM" id="SSF46689">
    <property type="entry name" value="Homeodomain-like"/>
    <property type="match status" value="1"/>
</dbReference>
<dbReference type="PANTHER" id="PTHR43479">
    <property type="entry name" value="ACREF/ENVCD OPERON REPRESSOR-RELATED"/>
    <property type="match status" value="1"/>
</dbReference>
<organism evidence="5 6">
    <name type="scientific">Companilactobacillus bobalius DSM 19674</name>
    <dbReference type="NCBI Taxonomy" id="1423788"/>
    <lineage>
        <taxon>Bacteria</taxon>
        <taxon>Bacillati</taxon>
        <taxon>Bacillota</taxon>
        <taxon>Bacilli</taxon>
        <taxon>Lactobacillales</taxon>
        <taxon>Lactobacillaceae</taxon>
        <taxon>Companilactobacillus</taxon>
        <taxon>Companilactobacillus bobalius</taxon>
    </lineage>
</organism>
<dbReference type="PATRIC" id="fig|1423788.3.peg.2180"/>
<dbReference type="InterPro" id="IPR039532">
    <property type="entry name" value="TetR_C_Firmicutes"/>
</dbReference>
<keyword evidence="3" id="KW-0812">Transmembrane</keyword>
<dbReference type="Pfam" id="PF00440">
    <property type="entry name" value="TetR_N"/>
    <property type="match status" value="1"/>
</dbReference>
<dbReference type="GO" id="GO:0003677">
    <property type="term" value="F:DNA binding"/>
    <property type="evidence" value="ECO:0007669"/>
    <property type="project" value="UniProtKB-UniRule"/>
</dbReference>
<proteinExistence type="predicted"/>
<dbReference type="Gene3D" id="1.10.357.10">
    <property type="entry name" value="Tetracycline Repressor, domain 2"/>
    <property type="match status" value="1"/>
</dbReference>
<dbReference type="Proteomes" id="UP000051515">
    <property type="component" value="Unassembled WGS sequence"/>
</dbReference>
<feature type="domain" description="HTH tetR-type" evidence="4">
    <location>
        <begin position="20"/>
        <end position="80"/>
    </location>
</feature>
<name>A0A0R1KW04_9LACO</name>
<keyword evidence="6" id="KW-1185">Reference proteome</keyword>
<evidence type="ECO:0000259" key="4">
    <source>
        <dbReference type="PROSITE" id="PS50977"/>
    </source>
</evidence>
<gene>
    <name evidence="5" type="ORF">FC78_GL002113</name>
</gene>
<dbReference type="InterPro" id="IPR009057">
    <property type="entry name" value="Homeodomain-like_sf"/>
</dbReference>
<dbReference type="InterPro" id="IPR050624">
    <property type="entry name" value="HTH-type_Tx_Regulator"/>
</dbReference>
<sequence>MEVNVMTRDTNGKNVTRMQLQTRIWIKDALMQLLKEYSFDDITVKQIVLTAKISRPTFYRNYSSKKEVLDDAITDIMLDYKEKFNQKNITDLHGLLVYCFQYFGNNHDYISIMVGAHLTGYLSDKLTRQFAEGIQDNIRTWRQWQTPLQKQIGIHFAFYGFLNVIIYWIATGCKETPEAMAEQTIEIIKNLV</sequence>
<keyword evidence="3" id="KW-1133">Transmembrane helix</keyword>
<dbReference type="PROSITE" id="PS50977">
    <property type="entry name" value="HTH_TETR_2"/>
    <property type="match status" value="1"/>
</dbReference>
<evidence type="ECO:0000313" key="6">
    <source>
        <dbReference type="Proteomes" id="UP000051515"/>
    </source>
</evidence>
<dbReference type="PANTHER" id="PTHR43479:SF7">
    <property type="entry name" value="TETR-FAMILY TRANSCRIPTIONAL REGULATOR"/>
    <property type="match status" value="1"/>
</dbReference>
<evidence type="ECO:0000256" key="1">
    <source>
        <dbReference type="ARBA" id="ARBA00023125"/>
    </source>
</evidence>
<feature type="transmembrane region" description="Helical" evidence="3">
    <location>
        <begin position="152"/>
        <end position="170"/>
    </location>
</feature>
<keyword evidence="1 2" id="KW-0238">DNA-binding</keyword>
<evidence type="ECO:0000313" key="5">
    <source>
        <dbReference type="EMBL" id="KRK83303.1"/>
    </source>
</evidence>
<evidence type="ECO:0000256" key="3">
    <source>
        <dbReference type="SAM" id="Phobius"/>
    </source>
</evidence>
<dbReference type="STRING" id="1423788.FC78_GL002113"/>
<comment type="caution">
    <text evidence="5">The sequence shown here is derived from an EMBL/GenBank/DDBJ whole genome shotgun (WGS) entry which is preliminary data.</text>
</comment>
<dbReference type="AlphaFoldDB" id="A0A0R1KW04"/>
<dbReference type="Pfam" id="PF14278">
    <property type="entry name" value="TetR_C_8"/>
    <property type="match status" value="1"/>
</dbReference>
<keyword evidence="3" id="KW-0472">Membrane</keyword>
<dbReference type="InterPro" id="IPR001647">
    <property type="entry name" value="HTH_TetR"/>
</dbReference>